<gene>
    <name evidence="1" type="ORF">SAMN05216296_0259</name>
</gene>
<protein>
    <submittedName>
        <fullName evidence="1">Uncharacterized protein</fullName>
    </submittedName>
</protein>
<sequence>MSLVTRRRAIYTGLVRHLPEAELMPILSFWEANYAEKPPFALNEFLGEVVKRCSQKLERASLYRELIGIMNGPATALLPDPLPQLEDWRRGAGVNAEEVSGPEVQARQTFAALSEVLFAALTDVQLHALRQQLSSHLGALGLSTELRLRVRAWLEQGSGLARIQLELEQWRHLLNMIYEGLCEQLGPVAADQLLSRAVRQVDQLRLRLPPQKLL</sequence>
<dbReference type="RefSeq" id="WP_090192710.1">
    <property type="nucleotide sequence ID" value="NZ_LT629785.1"/>
</dbReference>
<name>A0A1H2E0U2_9PSED</name>
<keyword evidence="2" id="KW-1185">Reference proteome</keyword>
<reference evidence="2" key="1">
    <citation type="submission" date="2016-10" db="EMBL/GenBank/DDBJ databases">
        <authorList>
            <person name="Varghese N."/>
            <person name="Submissions S."/>
        </authorList>
    </citation>
    <scope>NUCLEOTIDE SEQUENCE [LARGE SCALE GENOMIC DNA]</scope>
    <source>
        <strain evidence="2">DSM 17875</strain>
    </source>
</reference>
<evidence type="ECO:0000313" key="1">
    <source>
        <dbReference type="EMBL" id="SDT88665.1"/>
    </source>
</evidence>
<evidence type="ECO:0000313" key="2">
    <source>
        <dbReference type="Proteomes" id="UP000243232"/>
    </source>
</evidence>
<dbReference type="STRING" id="364197.SAMN05216296_0259"/>
<accession>A0A1H2E0U2</accession>
<dbReference type="EMBL" id="LT629785">
    <property type="protein sequence ID" value="SDT88665.1"/>
    <property type="molecule type" value="Genomic_DNA"/>
</dbReference>
<dbReference type="Proteomes" id="UP000243232">
    <property type="component" value="Chromosome I"/>
</dbReference>
<organism evidence="1 2">
    <name type="scientific">Pseudomonas pohangensis</name>
    <dbReference type="NCBI Taxonomy" id="364197"/>
    <lineage>
        <taxon>Bacteria</taxon>
        <taxon>Pseudomonadati</taxon>
        <taxon>Pseudomonadota</taxon>
        <taxon>Gammaproteobacteria</taxon>
        <taxon>Pseudomonadales</taxon>
        <taxon>Pseudomonadaceae</taxon>
        <taxon>Pseudomonas</taxon>
    </lineage>
</organism>
<proteinExistence type="predicted"/>
<dbReference type="OrthoDB" id="6657308at2"/>
<dbReference type="AlphaFoldDB" id="A0A1H2E0U2"/>